<feature type="transmembrane region" description="Helical" evidence="1">
    <location>
        <begin position="263"/>
        <end position="289"/>
    </location>
</feature>
<dbReference type="PANTHER" id="PTHR11360:SF284">
    <property type="entry name" value="EG:103B4.3 PROTEIN-RELATED"/>
    <property type="match status" value="1"/>
</dbReference>
<feature type="transmembrane region" description="Helical" evidence="1">
    <location>
        <begin position="6"/>
        <end position="34"/>
    </location>
</feature>
<keyword evidence="1" id="KW-1133">Transmembrane helix</keyword>
<sequence>MRITSIIGGFICYLLCDGCTYSAGILYTVFLSAFSANSVSTSLLPGLIYAIPQIIALIVCPFIEVAGYSASAAYGAAILGFSFVGLIIFLFYMFPLASACTMLGSGFGIFISNPLLAWALSLWTWREIFFIEAALFLNVLISSAFFYWLDENKRLMSISAENSDYIKSQPKTITHLKNSIASNSDHGSQNSWTRILFSLRDSIFQLASRRIWTNRPYLFYLVINALVIGADVIPWTFMYDYIRREAELGLKYAGENAELNEELFAWLPSSMGIGSCIGMVFYGATAYAMDSLAKRRKLKRNHVFDIPSLAESTDIQLKASPAPSQKHPIYRHFYLSMLRRHWMLFSLNVFINCASMLFDQTATYFPTFILAASLSGLGCVLTFISWIVEFLIGHPSSKYEKAENLEEQFSSVSMKLISSLEVDEM</sequence>
<feature type="transmembrane region" description="Helical" evidence="1">
    <location>
        <begin position="129"/>
        <end position="149"/>
    </location>
</feature>
<evidence type="ECO:0000313" key="3">
    <source>
        <dbReference type="Proteomes" id="UP000784294"/>
    </source>
</evidence>
<proteinExistence type="predicted"/>
<feature type="transmembrane region" description="Helical" evidence="1">
    <location>
        <begin position="341"/>
        <end position="358"/>
    </location>
</feature>
<dbReference type="InterPro" id="IPR050327">
    <property type="entry name" value="Proton-linked_MCT"/>
</dbReference>
<accession>A0A3S5CM96</accession>
<dbReference type="PANTHER" id="PTHR11360">
    <property type="entry name" value="MONOCARBOXYLATE TRANSPORTER"/>
    <property type="match status" value="1"/>
</dbReference>
<organism evidence="2 3">
    <name type="scientific">Protopolystoma xenopodis</name>
    <dbReference type="NCBI Taxonomy" id="117903"/>
    <lineage>
        <taxon>Eukaryota</taxon>
        <taxon>Metazoa</taxon>
        <taxon>Spiralia</taxon>
        <taxon>Lophotrochozoa</taxon>
        <taxon>Platyhelminthes</taxon>
        <taxon>Monogenea</taxon>
        <taxon>Polyopisthocotylea</taxon>
        <taxon>Polystomatidea</taxon>
        <taxon>Polystomatidae</taxon>
        <taxon>Protopolystoma</taxon>
    </lineage>
</organism>
<keyword evidence="1" id="KW-0472">Membrane</keyword>
<feature type="transmembrane region" description="Helical" evidence="1">
    <location>
        <begin position="46"/>
        <end position="66"/>
    </location>
</feature>
<gene>
    <name evidence="2" type="ORF">PXEA_LOCUS25977</name>
</gene>
<dbReference type="Proteomes" id="UP000784294">
    <property type="component" value="Unassembled WGS sequence"/>
</dbReference>
<protein>
    <submittedName>
        <fullName evidence="2">Uncharacterized protein</fullName>
    </submittedName>
</protein>
<dbReference type="EMBL" id="CAAALY010244307">
    <property type="protein sequence ID" value="VEL32537.1"/>
    <property type="molecule type" value="Genomic_DNA"/>
</dbReference>
<name>A0A3S5CM96_9PLAT</name>
<keyword evidence="1" id="KW-0812">Transmembrane</keyword>
<dbReference type="AlphaFoldDB" id="A0A3S5CM96"/>
<keyword evidence="3" id="KW-1185">Reference proteome</keyword>
<reference evidence="2" key="1">
    <citation type="submission" date="2018-11" db="EMBL/GenBank/DDBJ databases">
        <authorList>
            <consortium name="Pathogen Informatics"/>
        </authorList>
    </citation>
    <scope>NUCLEOTIDE SEQUENCE</scope>
</reference>
<dbReference type="InterPro" id="IPR011701">
    <property type="entry name" value="MFS"/>
</dbReference>
<dbReference type="InterPro" id="IPR036259">
    <property type="entry name" value="MFS_trans_sf"/>
</dbReference>
<dbReference type="SUPFAM" id="SSF103473">
    <property type="entry name" value="MFS general substrate transporter"/>
    <property type="match status" value="1"/>
</dbReference>
<dbReference type="GO" id="GO:0022857">
    <property type="term" value="F:transmembrane transporter activity"/>
    <property type="evidence" value="ECO:0007669"/>
    <property type="project" value="InterPro"/>
</dbReference>
<dbReference type="OrthoDB" id="6499973at2759"/>
<feature type="transmembrane region" description="Helical" evidence="1">
    <location>
        <begin position="364"/>
        <end position="392"/>
    </location>
</feature>
<feature type="transmembrane region" description="Helical" evidence="1">
    <location>
        <begin position="72"/>
        <end position="94"/>
    </location>
</feature>
<feature type="transmembrane region" description="Helical" evidence="1">
    <location>
        <begin position="217"/>
        <end position="237"/>
    </location>
</feature>
<evidence type="ECO:0000313" key="2">
    <source>
        <dbReference type="EMBL" id="VEL32537.1"/>
    </source>
</evidence>
<comment type="caution">
    <text evidence="2">The sequence shown here is derived from an EMBL/GenBank/DDBJ whole genome shotgun (WGS) entry which is preliminary data.</text>
</comment>
<dbReference type="Pfam" id="PF07690">
    <property type="entry name" value="MFS_1"/>
    <property type="match status" value="1"/>
</dbReference>
<evidence type="ECO:0000256" key="1">
    <source>
        <dbReference type="SAM" id="Phobius"/>
    </source>
</evidence>